<evidence type="ECO:0000256" key="6">
    <source>
        <dbReference type="ARBA" id="ARBA00023136"/>
    </source>
</evidence>
<evidence type="ECO:0000256" key="3">
    <source>
        <dbReference type="ARBA" id="ARBA00022475"/>
    </source>
</evidence>
<dbReference type="InterPro" id="IPR035906">
    <property type="entry name" value="MetI-like_sf"/>
</dbReference>
<sequence length="251" mass="26809">MMTQLSTIAAQAHTALPLKVAPTQVLAAERETWFNNPVIQDSLWPATQETLLMTVFSSAFAIILGLPLGIWVWMTSKGGLAPTPVIHRIISSIVDLGRSIPFIILIIALIPFTRFMVGKAIGWEATVVPLAVGAIPFFARLAESAMREVATGKIEAVQMMGATNGQIVRQVMIPEALPTLVSSATVTAVTLVSYTAMAGAVGGGGLGALAMNYGYSQYQTDTMIACIIVVVAIVIAIQMFGDWLARRVNHR</sequence>
<comment type="caution">
    <text evidence="9">The sequence shown here is derived from an EMBL/GenBank/DDBJ whole genome shotgun (WGS) entry which is preliminary data.</text>
</comment>
<evidence type="ECO:0000256" key="2">
    <source>
        <dbReference type="ARBA" id="ARBA00022448"/>
    </source>
</evidence>
<keyword evidence="6 7" id="KW-0472">Membrane</keyword>
<proteinExistence type="inferred from homology"/>
<reference evidence="9" key="1">
    <citation type="submission" date="2023-07" db="EMBL/GenBank/DDBJ databases">
        <title>Sequencing the genomes of 1000 actinobacteria strains.</title>
        <authorList>
            <person name="Klenk H.-P."/>
        </authorList>
    </citation>
    <scope>NUCLEOTIDE SEQUENCE</scope>
    <source>
        <strain evidence="9">DSM 13068</strain>
    </source>
</reference>
<dbReference type="RefSeq" id="WP_310245782.1">
    <property type="nucleotide sequence ID" value="NZ_JAVDXX010000001.1"/>
</dbReference>
<comment type="subcellular location">
    <subcellularLocation>
        <location evidence="1 7">Cell membrane</location>
        <topology evidence="1 7">Multi-pass membrane protein</topology>
    </subcellularLocation>
</comment>
<feature type="domain" description="ABC transmembrane type-1" evidence="8">
    <location>
        <begin position="47"/>
        <end position="241"/>
    </location>
</feature>
<dbReference type="SUPFAM" id="SSF161098">
    <property type="entry name" value="MetI-like"/>
    <property type="match status" value="1"/>
</dbReference>
<accession>A0ABU1YXN0</accession>
<dbReference type="InterPro" id="IPR000515">
    <property type="entry name" value="MetI-like"/>
</dbReference>
<dbReference type="NCBIfam" id="NF008049">
    <property type="entry name" value="PRK10782.1"/>
    <property type="match status" value="1"/>
</dbReference>
<dbReference type="PROSITE" id="PS50928">
    <property type="entry name" value="ABC_TM1"/>
    <property type="match status" value="1"/>
</dbReference>
<keyword evidence="5 7" id="KW-1133">Transmembrane helix</keyword>
<dbReference type="InterPro" id="IPR051322">
    <property type="entry name" value="AA_ABC_Transporter_Permease"/>
</dbReference>
<protein>
    <submittedName>
        <fullName evidence="9">D-methionine transport system permease protein</fullName>
    </submittedName>
</protein>
<dbReference type="PANTHER" id="PTHR30450">
    <property type="entry name" value="ABC TRANSPORTER PERMEASE"/>
    <property type="match status" value="1"/>
</dbReference>
<feature type="transmembrane region" description="Helical" evidence="7">
    <location>
        <begin position="120"/>
        <end position="139"/>
    </location>
</feature>
<name>A0ABU1YXN0_9MICC</name>
<evidence type="ECO:0000256" key="7">
    <source>
        <dbReference type="RuleBase" id="RU363032"/>
    </source>
</evidence>
<feature type="transmembrane region" description="Helical" evidence="7">
    <location>
        <begin position="95"/>
        <end position="114"/>
    </location>
</feature>
<keyword evidence="3" id="KW-1003">Cell membrane</keyword>
<evidence type="ECO:0000256" key="5">
    <source>
        <dbReference type="ARBA" id="ARBA00022989"/>
    </source>
</evidence>
<organism evidence="9 10">
    <name type="scientific">Pseudoglutamicibacter albus</name>
    <dbReference type="NCBI Taxonomy" id="98671"/>
    <lineage>
        <taxon>Bacteria</taxon>
        <taxon>Bacillati</taxon>
        <taxon>Actinomycetota</taxon>
        <taxon>Actinomycetes</taxon>
        <taxon>Micrococcales</taxon>
        <taxon>Micrococcaceae</taxon>
        <taxon>Pseudoglutamicibacter</taxon>
    </lineage>
</organism>
<keyword evidence="2 7" id="KW-0813">Transport</keyword>
<comment type="similarity">
    <text evidence="7">Belongs to the binding-protein-dependent transport system permease family.</text>
</comment>
<feature type="transmembrane region" description="Helical" evidence="7">
    <location>
        <begin position="222"/>
        <end position="245"/>
    </location>
</feature>
<keyword evidence="4 7" id="KW-0812">Transmembrane</keyword>
<feature type="transmembrane region" description="Helical" evidence="7">
    <location>
        <begin position="179"/>
        <end position="202"/>
    </location>
</feature>
<dbReference type="Proteomes" id="UP001180715">
    <property type="component" value="Unassembled WGS sequence"/>
</dbReference>
<dbReference type="EMBL" id="JAVDXX010000001">
    <property type="protein sequence ID" value="MDR7293125.1"/>
    <property type="molecule type" value="Genomic_DNA"/>
</dbReference>
<evidence type="ECO:0000313" key="9">
    <source>
        <dbReference type="EMBL" id="MDR7293125.1"/>
    </source>
</evidence>
<dbReference type="CDD" id="cd06261">
    <property type="entry name" value="TM_PBP2"/>
    <property type="match status" value="1"/>
</dbReference>
<feature type="transmembrane region" description="Helical" evidence="7">
    <location>
        <begin position="51"/>
        <end position="74"/>
    </location>
</feature>
<gene>
    <name evidence="9" type="ORF">J2S67_000393</name>
</gene>
<dbReference type="Pfam" id="PF00528">
    <property type="entry name" value="BPD_transp_1"/>
    <property type="match status" value="1"/>
</dbReference>
<dbReference type="Gene3D" id="1.10.3720.10">
    <property type="entry name" value="MetI-like"/>
    <property type="match status" value="1"/>
</dbReference>
<dbReference type="PANTHER" id="PTHR30450:SF1">
    <property type="entry name" value="D-METHIONINE TRANSPORT SYSTEM PERMEASE PROTEIN METI-RELATED"/>
    <property type="match status" value="1"/>
</dbReference>
<evidence type="ECO:0000256" key="4">
    <source>
        <dbReference type="ARBA" id="ARBA00022692"/>
    </source>
</evidence>
<keyword evidence="10" id="KW-1185">Reference proteome</keyword>
<evidence type="ECO:0000313" key="10">
    <source>
        <dbReference type="Proteomes" id="UP001180715"/>
    </source>
</evidence>
<evidence type="ECO:0000256" key="1">
    <source>
        <dbReference type="ARBA" id="ARBA00004651"/>
    </source>
</evidence>
<evidence type="ECO:0000259" key="8">
    <source>
        <dbReference type="PROSITE" id="PS50928"/>
    </source>
</evidence>